<protein>
    <submittedName>
        <fullName evidence="1">Uncharacterized protein</fullName>
    </submittedName>
</protein>
<reference evidence="1 2" key="1">
    <citation type="submission" date="2019-05" db="EMBL/GenBank/DDBJ databases">
        <title>Draft Whole-Genome sequence of the green sulfur bacterium Chlorobaculum thiosulfatiphilum DSM 249.</title>
        <authorList>
            <person name="Meyer T.E."/>
            <person name="Kyndt J.A."/>
        </authorList>
    </citation>
    <scope>NUCLEOTIDE SEQUENCE [LARGE SCALE GENOMIC DNA]</scope>
    <source>
        <strain evidence="1 2">DSM 249</strain>
    </source>
</reference>
<keyword evidence="2" id="KW-1185">Reference proteome</keyword>
<dbReference type="OrthoDB" id="595378at2"/>
<gene>
    <name evidence="1" type="ORF">FGF66_09670</name>
</gene>
<evidence type="ECO:0000313" key="1">
    <source>
        <dbReference type="EMBL" id="TNJ38254.1"/>
    </source>
</evidence>
<accession>A0A5C4S4C0</accession>
<dbReference type="RefSeq" id="WP_139457443.1">
    <property type="nucleotide sequence ID" value="NZ_VDCH01000023.1"/>
</dbReference>
<dbReference type="Proteomes" id="UP000308271">
    <property type="component" value="Unassembled WGS sequence"/>
</dbReference>
<dbReference type="EMBL" id="VDCH01000023">
    <property type="protein sequence ID" value="TNJ38254.1"/>
    <property type="molecule type" value="Genomic_DNA"/>
</dbReference>
<organism evidence="1 2">
    <name type="scientific">Chlorobaculum thiosulfatiphilum</name>
    <name type="common">Chlorobium limicola f.sp. thiosulfatophilum</name>
    <dbReference type="NCBI Taxonomy" id="115852"/>
    <lineage>
        <taxon>Bacteria</taxon>
        <taxon>Pseudomonadati</taxon>
        <taxon>Chlorobiota</taxon>
        <taxon>Chlorobiia</taxon>
        <taxon>Chlorobiales</taxon>
        <taxon>Chlorobiaceae</taxon>
        <taxon>Chlorobaculum</taxon>
    </lineage>
</organism>
<proteinExistence type="predicted"/>
<evidence type="ECO:0000313" key="2">
    <source>
        <dbReference type="Proteomes" id="UP000308271"/>
    </source>
</evidence>
<comment type="caution">
    <text evidence="1">The sequence shown here is derived from an EMBL/GenBank/DDBJ whole genome shotgun (WGS) entry which is preliminary data.</text>
</comment>
<sequence>MERKYEVGGDYFIEKILAAVFLGFRTVNNPSSVTVHPELMMKIRERFRNKAVGPKRVGDSEVFCGLKVIEDATKEKDYLSVS</sequence>
<name>A0A5C4S4C0_CHLTI</name>
<dbReference type="AlphaFoldDB" id="A0A5C4S4C0"/>